<dbReference type="PANTHER" id="PTHR47307">
    <property type="entry name" value="GLUTATHIONE-REGULATED POTASSIUM-EFFLUX SYSTEM ANCILLARY PROTEIN KEFG"/>
    <property type="match status" value="1"/>
</dbReference>
<dbReference type="GO" id="GO:0009055">
    <property type="term" value="F:electron transfer activity"/>
    <property type="evidence" value="ECO:0007669"/>
    <property type="project" value="TreeGrafter"/>
</dbReference>
<feature type="domain" description="Flavodoxin-like fold" evidence="2">
    <location>
        <begin position="61"/>
        <end position="141"/>
    </location>
</feature>
<dbReference type="PANTHER" id="PTHR47307:SF1">
    <property type="entry name" value="GLUTATHIONE-REGULATED POTASSIUM-EFFLUX SYSTEM ANCILLARY PROTEIN KEFG"/>
    <property type="match status" value="1"/>
</dbReference>
<dbReference type="SUPFAM" id="SSF52218">
    <property type="entry name" value="Flavoproteins"/>
    <property type="match status" value="1"/>
</dbReference>
<dbReference type="AlphaFoldDB" id="A0A376Y1L1"/>
<protein>
    <submittedName>
        <fullName evidence="3">Glutathione-regulated potassium-efflux system ancillary protein</fullName>
        <ecNumber evidence="3">1.6.99.-</ecNumber>
    </submittedName>
</protein>
<dbReference type="Pfam" id="PF02525">
    <property type="entry name" value="Flavodoxin_2"/>
    <property type="match status" value="1"/>
</dbReference>
<sequence>MLTYHYDNVMYGRAAAPGAMVAQNSDYTQKPYREGDDVSASESFAAVCPSGISGLGGNRVLLKPATQLSNVTVHDLYAHYPDFFIDIPREQALLREHEVIVFQHPLYTYSCPALLKEWLDRVLSRGFASGPGGKPTGGKSTGVA</sequence>
<dbReference type="Gene3D" id="3.40.50.360">
    <property type="match status" value="1"/>
</dbReference>
<gene>
    <name evidence="3" type="primary">kefG</name>
    <name evidence="3" type="ORF">NCTC9117_00700</name>
</gene>
<name>A0A376Y1L1_ECOLX</name>
<organism evidence="3 4">
    <name type="scientific">Escherichia coli</name>
    <dbReference type="NCBI Taxonomy" id="562"/>
    <lineage>
        <taxon>Bacteria</taxon>
        <taxon>Pseudomonadati</taxon>
        <taxon>Pseudomonadota</taxon>
        <taxon>Gammaproteobacteria</taxon>
        <taxon>Enterobacterales</taxon>
        <taxon>Enterobacteriaceae</taxon>
        <taxon>Escherichia</taxon>
    </lineage>
</organism>
<keyword evidence="1 3" id="KW-0560">Oxidoreductase</keyword>
<proteinExistence type="predicted"/>
<accession>A0A376Y1L1</accession>
<dbReference type="InterPro" id="IPR003680">
    <property type="entry name" value="Flavodoxin_fold"/>
</dbReference>
<reference evidence="3 4" key="1">
    <citation type="submission" date="2018-06" db="EMBL/GenBank/DDBJ databases">
        <authorList>
            <consortium name="Pathogen Informatics"/>
            <person name="Doyle S."/>
        </authorList>
    </citation>
    <scope>NUCLEOTIDE SEQUENCE [LARGE SCALE GENOMIC DNA]</scope>
    <source>
        <strain evidence="3 4">NCTC9117</strain>
    </source>
</reference>
<evidence type="ECO:0000313" key="4">
    <source>
        <dbReference type="Proteomes" id="UP000254785"/>
    </source>
</evidence>
<evidence type="ECO:0000259" key="2">
    <source>
        <dbReference type="Pfam" id="PF02525"/>
    </source>
</evidence>
<dbReference type="EMBL" id="UGDC01000003">
    <property type="protein sequence ID" value="STJ78180.1"/>
    <property type="molecule type" value="Genomic_DNA"/>
</dbReference>
<dbReference type="InterPro" id="IPR046980">
    <property type="entry name" value="KefG/KefF"/>
</dbReference>
<dbReference type="GO" id="GO:0003955">
    <property type="term" value="F:NAD(P)H dehydrogenase (quinone) activity"/>
    <property type="evidence" value="ECO:0007669"/>
    <property type="project" value="TreeGrafter"/>
</dbReference>
<dbReference type="Proteomes" id="UP000254785">
    <property type="component" value="Unassembled WGS sequence"/>
</dbReference>
<evidence type="ECO:0000256" key="1">
    <source>
        <dbReference type="ARBA" id="ARBA00023002"/>
    </source>
</evidence>
<evidence type="ECO:0000313" key="3">
    <source>
        <dbReference type="EMBL" id="STJ78180.1"/>
    </source>
</evidence>
<dbReference type="GO" id="GO:0010181">
    <property type="term" value="F:FMN binding"/>
    <property type="evidence" value="ECO:0007669"/>
    <property type="project" value="TreeGrafter"/>
</dbReference>
<dbReference type="InterPro" id="IPR029039">
    <property type="entry name" value="Flavoprotein-like_sf"/>
</dbReference>
<dbReference type="EC" id="1.6.99.-" evidence="3"/>